<name>A0A6N3I730_9FIRM</name>
<dbReference type="EMBL" id="CACRUH010000101">
    <property type="protein sequence ID" value="VYU83823.1"/>
    <property type="molecule type" value="Genomic_DNA"/>
</dbReference>
<reference evidence="1" key="1">
    <citation type="submission" date="2019-11" db="EMBL/GenBank/DDBJ databases">
        <authorList>
            <person name="Feng L."/>
        </authorList>
    </citation>
    <scope>NUCLEOTIDE SEQUENCE</scope>
    <source>
        <strain evidence="1">ChathewayiLFYP18</strain>
    </source>
</reference>
<dbReference type="RefSeq" id="WP_156834697.1">
    <property type="nucleotide sequence ID" value="NZ_CACRUH010000101.1"/>
</dbReference>
<accession>A0A6N3I730</accession>
<gene>
    <name evidence="1" type="ORF">CHLFYP18_04602</name>
</gene>
<organism evidence="1">
    <name type="scientific">Hungatella hathewayi</name>
    <dbReference type="NCBI Taxonomy" id="154046"/>
    <lineage>
        <taxon>Bacteria</taxon>
        <taxon>Bacillati</taxon>
        <taxon>Bacillota</taxon>
        <taxon>Clostridia</taxon>
        <taxon>Lachnospirales</taxon>
        <taxon>Lachnospiraceae</taxon>
        <taxon>Hungatella</taxon>
    </lineage>
</organism>
<dbReference type="AlphaFoldDB" id="A0A6N3I730"/>
<evidence type="ECO:0000313" key="1">
    <source>
        <dbReference type="EMBL" id="VYU83823.1"/>
    </source>
</evidence>
<proteinExistence type="predicted"/>
<sequence length="153" mass="18462">MKMNKEQFLKTEFGGELESTITAWDDALSRNREDKEVLRTLAWCQAQWEVYRMAIKHFYGVEYHFTRTDEYYGLCTEDESDWLMRVKRVKLFQMKTMFSRQRVTRRGIRIDGVEYWDDDFVHLNLGKTVIAECTPWLIRVYTEAGTPLHIFQR</sequence>
<protein>
    <submittedName>
        <fullName evidence="1">Uncharacterized protein</fullName>
    </submittedName>
</protein>